<accession>A0ABT7JLN3</accession>
<evidence type="ECO:0000313" key="2">
    <source>
        <dbReference type="Proteomes" id="UP001302059"/>
    </source>
</evidence>
<dbReference type="EMBL" id="JASNGB010000419">
    <property type="protein sequence ID" value="MDL2345961.1"/>
    <property type="molecule type" value="Genomic_DNA"/>
</dbReference>
<feature type="non-terminal residue" evidence="1">
    <location>
        <position position="132"/>
    </location>
</feature>
<dbReference type="InterPro" id="IPR027417">
    <property type="entry name" value="P-loop_NTPase"/>
</dbReference>
<protein>
    <submittedName>
        <fullName evidence="1">AAA family ATPase</fullName>
    </submittedName>
</protein>
<reference evidence="1 2" key="1">
    <citation type="submission" date="2023-05" db="EMBL/GenBank/DDBJ databases">
        <authorList>
            <person name="Gao F."/>
        </authorList>
    </citation>
    <scope>NUCLEOTIDE SEQUENCE [LARGE SCALE GENOMIC DNA]</scope>
    <source>
        <strain evidence="1 2">MIMF12</strain>
    </source>
</reference>
<gene>
    <name evidence="1" type="ORF">QOL99_17670</name>
</gene>
<organism evidence="1 2">
    <name type="scientific">Deinococcus rhizophilus</name>
    <dbReference type="NCBI Taxonomy" id="3049544"/>
    <lineage>
        <taxon>Bacteria</taxon>
        <taxon>Thermotogati</taxon>
        <taxon>Deinococcota</taxon>
        <taxon>Deinococci</taxon>
        <taxon>Deinococcales</taxon>
        <taxon>Deinococcaceae</taxon>
        <taxon>Deinococcus</taxon>
    </lineage>
</organism>
<evidence type="ECO:0000313" key="1">
    <source>
        <dbReference type="EMBL" id="MDL2345961.1"/>
    </source>
</evidence>
<name>A0ABT7JLN3_9DEIO</name>
<dbReference type="Proteomes" id="UP001302059">
    <property type="component" value="Unassembled WGS sequence"/>
</dbReference>
<sequence length="132" mass="13688">RAYKQFLAGVRAGRSPRLIVTGRPGAGKTVLLDHLQRALEEVPGLTVRRLGLEGDVAGVLALASSGTSWAGQAAAQAEAARRALPQAPGVLLVRVTADLRFGGEMPRSPDGSLTPAAWAAEHLLRRAPPGVA</sequence>
<feature type="non-terminal residue" evidence="1">
    <location>
        <position position="1"/>
    </location>
</feature>
<dbReference type="SUPFAM" id="SSF52540">
    <property type="entry name" value="P-loop containing nucleoside triphosphate hydrolases"/>
    <property type="match status" value="1"/>
</dbReference>
<keyword evidence="2" id="KW-1185">Reference proteome</keyword>
<dbReference type="Gene3D" id="3.40.50.300">
    <property type="entry name" value="P-loop containing nucleotide triphosphate hydrolases"/>
    <property type="match status" value="1"/>
</dbReference>
<proteinExistence type="predicted"/>
<comment type="caution">
    <text evidence="1">The sequence shown here is derived from an EMBL/GenBank/DDBJ whole genome shotgun (WGS) entry which is preliminary data.</text>
</comment>